<keyword evidence="4 8" id="KW-0812">Transmembrane</keyword>
<feature type="compositionally biased region" description="Acidic residues" evidence="7">
    <location>
        <begin position="39"/>
        <end position="49"/>
    </location>
</feature>
<keyword evidence="3" id="KW-1003">Cell membrane</keyword>
<feature type="compositionally biased region" description="Basic and acidic residues" evidence="7">
    <location>
        <begin position="245"/>
        <end position="284"/>
    </location>
</feature>
<evidence type="ECO:0000256" key="6">
    <source>
        <dbReference type="ARBA" id="ARBA00023136"/>
    </source>
</evidence>
<evidence type="ECO:0000256" key="3">
    <source>
        <dbReference type="ARBA" id="ARBA00022475"/>
    </source>
</evidence>
<feature type="compositionally biased region" description="Basic and acidic residues" evidence="7">
    <location>
        <begin position="27"/>
        <end position="37"/>
    </location>
</feature>
<proteinExistence type="inferred from homology"/>
<evidence type="ECO:0000256" key="7">
    <source>
        <dbReference type="SAM" id="MobiDB-lite"/>
    </source>
</evidence>
<name>A0A4Q7V2V7_PSEST</name>
<feature type="compositionally biased region" description="Basic and acidic residues" evidence="7">
    <location>
        <begin position="172"/>
        <end position="187"/>
    </location>
</feature>
<evidence type="ECO:0000256" key="4">
    <source>
        <dbReference type="ARBA" id="ARBA00022692"/>
    </source>
</evidence>
<evidence type="ECO:0000256" key="1">
    <source>
        <dbReference type="ARBA" id="ARBA00004236"/>
    </source>
</evidence>
<sequence>MPGPRWDPDGRLWVLDDEPTPRRNRRRSVDVIDRPDAGPEYDDPDDGEAEAAYGAPSRPDHGGRRREPERAAPVRGDDGRGDDDRGATGRRRRPADPTPTPTPTPTRRPVATSGPGAPERWDRGPSERPGAARDRWHDPAGGTPSRRPSSDLADRYGSGRHAGDDPGADDLGADRHGTDRHGARRAADPVGFDGRPPRRRAPQPFEPDEIPADDGYRRARRAADVAPSAHDRPRRGRHGSGGYVDRIDAGGHAADRHGADRHAAPDHGIRHGTGDVDDRYEADAGGRVPAARHGAPRYDDTRYDEAPYDDTPYDDVRYEDARYDDRAGHGPDRTVGPEPGRHGPRYRANGHARPTADAAGRLDRGRPGYAPGEFAPDAYDDRDPGDGFPQGFAPDERDAYEPGTHGPGTFERDADVRTALLPVGGGGPGRRRAPDVDDLDAPVEEEPMAGAAVLAAEEPGEEAPRRLAPSGEDDEPARRRRWPWVVGGVAAAAVAVTVGLIVLGGTEEQRAPALADNVVGLDASSGNGQPGAAPAASSAAPQPAAAQVTYEVTGSGSADTITFGRGSSVAQVSDAELPWTRTAPAVEGTAEYTVTAAGGSGEISCKILVDGAVLAEEKADGDFAAVSCSARR</sequence>
<keyword evidence="5 8" id="KW-1133">Transmembrane helix</keyword>
<keyword evidence="10" id="KW-1185">Reference proteome</keyword>
<feature type="compositionally biased region" description="Basic and acidic residues" evidence="7">
    <location>
        <begin position="119"/>
        <end position="138"/>
    </location>
</feature>
<dbReference type="AlphaFoldDB" id="A0A4Q7V2V7"/>
<feature type="compositionally biased region" description="Pro residues" evidence="7">
    <location>
        <begin position="96"/>
        <end position="106"/>
    </location>
</feature>
<feature type="compositionally biased region" description="Basic and acidic residues" evidence="7">
    <location>
        <begin position="314"/>
        <end position="332"/>
    </location>
</feature>
<accession>A0A4Q7V2V7</accession>
<protein>
    <submittedName>
        <fullName evidence="9">MmpS family membrane protein</fullName>
    </submittedName>
</protein>
<feature type="compositionally biased region" description="Basic and acidic residues" evidence="7">
    <location>
        <begin position="214"/>
        <end position="223"/>
    </location>
</feature>
<dbReference type="Proteomes" id="UP000291591">
    <property type="component" value="Unassembled WGS sequence"/>
</dbReference>
<dbReference type="Pfam" id="PF05423">
    <property type="entry name" value="Mycobact_memb"/>
    <property type="match status" value="1"/>
</dbReference>
<reference evidence="9 10" key="1">
    <citation type="submission" date="2019-02" db="EMBL/GenBank/DDBJ databases">
        <title>Sequencing the genomes of 1000 actinobacteria strains.</title>
        <authorList>
            <person name="Klenk H.-P."/>
        </authorList>
    </citation>
    <scope>NUCLEOTIDE SEQUENCE [LARGE SCALE GENOMIC DNA]</scope>
    <source>
        <strain evidence="9 10">DSM 45779</strain>
    </source>
</reference>
<feature type="compositionally biased region" description="Basic and acidic residues" evidence="7">
    <location>
        <begin position="1"/>
        <end position="10"/>
    </location>
</feature>
<feature type="region of interest" description="Disordered" evidence="7">
    <location>
        <begin position="453"/>
        <end position="477"/>
    </location>
</feature>
<dbReference type="Gene3D" id="2.60.40.2880">
    <property type="entry name" value="MmpS1-5, C-terminal soluble domain"/>
    <property type="match status" value="1"/>
</dbReference>
<comment type="caution">
    <text evidence="9">The sequence shown here is derived from an EMBL/GenBank/DDBJ whole genome shotgun (WGS) entry which is preliminary data.</text>
</comment>
<evidence type="ECO:0000313" key="10">
    <source>
        <dbReference type="Proteomes" id="UP000291591"/>
    </source>
</evidence>
<evidence type="ECO:0000256" key="8">
    <source>
        <dbReference type="SAM" id="Phobius"/>
    </source>
</evidence>
<feature type="transmembrane region" description="Helical" evidence="8">
    <location>
        <begin position="482"/>
        <end position="503"/>
    </location>
</feature>
<comment type="subcellular location">
    <subcellularLocation>
        <location evidence="1">Cell membrane</location>
    </subcellularLocation>
</comment>
<evidence type="ECO:0000256" key="5">
    <source>
        <dbReference type="ARBA" id="ARBA00022989"/>
    </source>
</evidence>
<feature type="compositionally biased region" description="Basic and acidic residues" evidence="7">
    <location>
        <begin position="296"/>
        <end position="305"/>
    </location>
</feature>
<dbReference type="GO" id="GO:0005886">
    <property type="term" value="C:plasma membrane"/>
    <property type="evidence" value="ECO:0007669"/>
    <property type="project" value="UniProtKB-SubCell"/>
</dbReference>
<organism evidence="9 10">
    <name type="scientific">Pseudonocardia sediminis</name>
    <dbReference type="NCBI Taxonomy" id="1397368"/>
    <lineage>
        <taxon>Bacteria</taxon>
        <taxon>Bacillati</taxon>
        <taxon>Actinomycetota</taxon>
        <taxon>Actinomycetes</taxon>
        <taxon>Pseudonocardiales</taxon>
        <taxon>Pseudonocardiaceae</taxon>
        <taxon>Pseudonocardia</taxon>
    </lineage>
</organism>
<gene>
    <name evidence="9" type="ORF">EV383_3818</name>
</gene>
<feature type="region of interest" description="Disordered" evidence="7">
    <location>
        <begin position="1"/>
        <end position="415"/>
    </location>
</feature>
<evidence type="ECO:0000313" key="9">
    <source>
        <dbReference type="EMBL" id="RZT86919.1"/>
    </source>
</evidence>
<keyword evidence="6 8" id="KW-0472">Membrane</keyword>
<dbReference type="EMBL" id="SHKL01000001">
    <property type="protein sequence ID" value="RZT86919.1"/>
    <property type="molecule type" value="Genomic_DNA"/>
</dbReference>
<dbReference type="InterPro" id="IPR038468">
    <property type="entry name" value="MmpS_C"/>
</dbReference>
<dbReference type="InterPro" id="IPR008693">
    <property type="entry name" value="MmpS"/>
</dbReference>
<evidence type="ECO:0000256" key="2">
    <source>
        <dbReference type="ARBA" id="ARBA00007531"/>
    </source>
</evidence>
<comment type="similarity">
    <text evidence="2">Belongs to the MmpS family.</text>
</comment>
<feature type="compositionally biased region" description="Basic and acidic residues" evidence="7">
    <location>
        <begin position="58"/>
        <end position="87"/>
    </location>
</feature>